<dbReference type="Proteomes" id="UP000813444">
    <property type="component" value="Unassembled WGS sequence"/>
</dbReference>
<comment type="caution">
    <text evidence="2">The sequence shown here is derived from an EMBL/GenBank/DDBJ whole genome shotgun (WGS) entry which is preliminary data.</text>
</comment>
<name>A0A8K0WYE1_9HYPO</name>
<feature type="region of interest" description="Disordered" evidence="1">
    <location>
        <begin position="55"/>
        <end position="137"/>
    </location>
</feature>
<sequence>MASPSKPRAIGTRVTQATASPCIGISLSNGSDIDAAERYGKHPVFREHFEDTDSTFFSAHEEQSASSSRGASPKCGNQSGWRGSASPTKPGRCHWPSEGIFPSPAKRSKTSLSRQSSHSSIRIITRRASIESAGSAPLTRCTAHVEPHHWPEKETTIRKVFEWTKSTVKALARRPRTTRSPGNSTKSSIRDQRRNHSAATSSSSFVEVVAPRGRQQKKPNRPAQYTQPNVGTALFFFYS</sequence>
<keyword evidence="3" id="KW-1185">Reference proteome</keyword>
<feature type="compositionally biased region" description="Polar residues" evidence="1">
    <location>
        <begin position="178"/>
        <end position="187"/>
    </location>
</feature>
<protein>
    <submittedName>
        <fullName evidence="2">Uncharacterized protein</fullName>
    </submittedName>
</protein>
<feature type="compositionally biased region" description="Polar residues" evidence="1">
    <location>
        <begin position="64"/>
        <end position="87"/>
    </location>
</feature>
<organism evidence="2 3">
    <name type="scientific">Stachybotrys elegans</name>
    <dbReference type="NCBI Taxonomy" id="80388"/>
    <lineage>
        <taxon>Eukaryota</taxon>
        <taxon>Fungi</taxon>
        <taxon>Dikarya</taxon>
        <taxon>Ascomycota</taxon>
        <taxon>Pezizomycotina</taxon>
        <taxon>Sordariomycetes</taxon>
        <taxon>Hypocreomycetidae</taxon>
        <taxon>Hypocreales</taxon>
        <taxon>Stachybotryaceae</taxon>
        <taxon>Stachybotrys</taxon>
    </lineage>
</organism>
<dbReference type="AlphaFoldDB" id="A0A8K0WYE1"/>
<feature type="compositionally biased region" description="Low complexity" evidence="1">
    <location>
        <begin position="110"/>
        <end position="132"/>
    </location>
</feature>
<proteinExistence type="predicted"/>
<feature type="region of interest" description="Disordered" evidence="1">
    <location>
        <begin position="170"/>
        <end position="226"/>
    </location>
</feature>
<reference evidence="2" key="1">
    <citation type="journal article" date="2021" name="Nat. Commun.">
        <title>Genetic determinants of endophytism in the Arabidopsis root mycobiome.</title>
        <authorList>
            <person name="Mesny F."/>
            <person name="Miyauchi S."/>
            <person name="Thiergart T."/>
            <person name="Pickel B."/>
            <person name="Atanasova L."/>
            <person name="Karlsson M."/>
            <person name="Huettel B."/>
            <person name="Barry K.W."/>
            <person name="Haridas S."/>
            <person name="Chen C."/>
            <person name="Bauer D."/>
            <person name="Andreopoulos W."/>
            <person name="Pangilinan J."/>
            <person name="LaButti K."/>
            <person name="Riley R."/>
            <person name="Lipzen A."/>
            <person name="Clum A."/>
            <person name="Drula E."/>
            <person name="Henrissat B."/>
            <person name="Kohler A."/>
            <person name="Grigoriev I.V."/>
            <person name="Martin F.M."/>
            <person name="Hacquard S."/>
        </authorList>
    </citation>
    <scope>NUCLEOTIDE SEQUENCE</scope>
    <source>
        <strain evidence="2">MPI-CAGE-CH-0235</strain>
    </source>
</reference>
<evidence type="ECO:0000256" key="1">
    <source>
        <dbReference type="SAM" id="MobiDB-lite"/>
    </source>
</evidence>
<accession>A0A8K0WYE1</accession>
<gene>
    <name evidence="2" type="ORF">B0I35DRAFT_27394</name>
</gene>
<dbReference type="EMBL" id="JAGPNK010000001">
    <property type="protein sequence ID" value="KAH7328801.1"/>
    <property type="molecule type" value="Genomic_DNA"/>
</dbReference>
<evidence type="ECO:0000313" key="2">
    <source>
        <dbReference type="EMBL" id="KAH7328801.1"/>
    </source>
</evidence>
<evidence type="ECO:0000313" key="3">
    <source>
        <dbReference type="Proteomes" id="UP000813444"/>
    </source>
</evidence>